<accession>A0A521AWW2</accession>
<proteinExistence type="predicted"/>
<keyword evidence="3" id="KW-0949">S-adenosyl-L-methionine</keyword>
<keyword evidence="2 4" id="KW-0808">Transferase</keyword>
<name>A0A521AWW2_9BACT</name>
<dbReference type="InterPro" id="IPR029063">
    <property type="entry name" value="SAM-dependent_MTases_sf"/>
</dbReference>
<dbReference type="PANTHER" id="PTHR10509:SF14">
    <property type="entry name" value="CAFFEOYL-COA O-METHYLTRANSFERASE 3-RELATED"/>
    <property type="match status" value="1"/>
</dbReference>
<dbReference type="PANTHER" id="PTHR10509">
    <property type="entry name" value="O-METHYLTRANSFERASE-RELATED"/>
    <property type="match status" value="1"/>
</dbReference>
<dbReference type="Pfam" id="PF01596">
    <property type="entry name" value="Methyltransf_3"/>
    <property type="match status" value="1"/>
</dbReference>
<keyword evidence="1 4" id="KW-0489">Methyltransferase</keyword>
<dbReference type="SUPFAM" id="SSF53335">
    <property type="entry name" value="S-adenosyl-L-methionine-dependent methyltransferases"/>
    <property type="match status" value="1"/>
</dbReference>
<evidence type="ECO:0000256" key="3">
    <source>
        <dbReference type="ARBA" id="ARBA00022691"/>
    </source>
</evidence>
<dbReference type="GO" id="GO:0008757">
    <property type="term" value="F:S-adenosylmethionine-dependent methyltransferase activity"/>
    <property type="evidence" value="ECO:0007669"/>
    <property type="project" value="TreeGrafter"/>
</dbReference>
<sequence>MKKHRDKPFVHITNWQIENYALEMTSPESASIQELVASSDEELDYIDMLSGNLVAQLLKMLINISGAKRILEIGTFTGYSAVAMAEALPDDGEVITLEMNIRYQDLAEKHFAKYDTAKKITLLKGNAQEIVQELEGDFDLVFIDADKLSYQHYYEHSLPLLKQGGLIVTDNVLWDGTVLEPQDYKAEALHQFNRFVLEDERVEQVLLPIRDGLTLIRKK</sequence>
<dbReference type="Proteomes" id="UP000317557">
    <property type="component" value="Unassembled WGS sequence"/>
</dbReference>
<dbReference type="RefSeq" id="WP_142452898.1">
    <property type="nucleotide sequence ID" value="NZ_FXTP01000001.1"/>
</dbReference>
<dbReference type="PROSITE" id="PS51682">
    <property type="entry name" value="SAM_OMT_I"/>
    <property type="match status" value="1"/>
</dbReference>
<reference evidence="4 5" key="1">
    <citation type="submission" date="2017-05" db="EMBL/GenBank/DDBJ databases">
        <authorList>
            <person name="Varghese N."/>
            <person name="Submissions S."/>
        </authorList>
    </citation>
    <scope>NUCLEOTIDE SEQUENCE [LARGE SCALE GENOMIC DNA]</scope>
    <source>
        <strain evidence="4 5">DSM 21985</strain>
    </source>
</reference>
<dbReference type="AlphaFoldDB" id="A0A521AWW2"/>
<evidence type="ECO:0000256" key="2">
    <source>
        <dbReference type="ARBA" id="ARBA00022679"/>
    </source>
</evidence>
<dbReference type="CDD" id="cd02440">
    <property type="entry name" value="AdoMet_MTases"/>
    <property type="match status" value="1"/>
</dbReference>
<protein>
    <submittedName>
        <fullName evidence="4">Caffeoyl-CoA O-methyltransferase</fullName>
    </submittedName>
</protein>
<gene>
    <name evidence="4" type="ORF">SAMN06265219_101395</name>
</gene>
<evidence type="ECO:0000313" key="5">
    <source>
        <dbReference type="Proteomes" id="UP000317557"/>
    </source>
</evidence>
<dbReference type="GO" id="GO:0032259">
    <property type="term" value="P:methylation"/>
    <property type="evidence" value="ECO:0007669"/>
    <property type="project" value="UniProtKB-KW"/>
</dbReference>
<dbReference type="EMBL" id="FXTP01000001">
    <property type="protein sequence ID" value="SMO39060.1"/>
    <property type="molecule type" value="Genomic_DNA"/>
</dbReference>
<keyword evidence="5" id="KW-1185">Reference proteome</keyword>
<dbReference type="OrthoDB" id="9799672at2"/>
<evidence type="ECO:0000313" key="4">
    <source>
        <dbReference type="EMBL" id="SMO39060.1"/>
    </source>
</evidence>
<dbReference type="Gene3D" id="3.40.50.150">
    <property type="entry name" value="Vaccinia Virus protein VP39"/>
    <property type="match status" value="1"/>
</dbReference>
<dbReference type="InterPro" id="IPR050362">
    <property type="entry name" value="Cation-dep_OMT"/>
</dbReference>
<evidence type="ECO:0000256" key="1">
    <source>
        <dbReference type="ARBA" id="ARBA00022603"/>
    </source>
</evidence>
<organism evidence="4 5">
    <name type="scientific">Gracilimonas mengyeensis</name>
    <dbReference type="NCBI Taxonomy" id="1302730"/>
    <lineage>
        <taxon>Bacteria</taxon>
        <taxon>Pseudomonadati</taxon>
        <taxon>Balneolota</taxon>
        <taxon>Balneolia</taxon>
        <taxon>Balneolales</taxon>
        <taxon>Balneolaceae</taxon>
        <taxon>Gracilimonas</taxon>
    </lineage>
</organism>
<dbReference type="InterPro" id="IPR002935">
    <property type="entry name" value="SAM_O-MeTrfase"/>
</dbReference>
<dbReference type="GO" id="GO:0008171">
    <property type="term" value="F:O-methyltransferase activity"/>
    <property type="evidence" value="ECO:0007669"/>
    <property type="project" value="InterPro"/>
</dbReference>